<dbReference type="Proteomes" id="UP000434957">
    <property type="component" value="Unassembled WGS sequence"/>
</dbReference>
<reference evidence="5 7" key="1">
    <citation type="submission" date="2018-09" db="EMBL/GenBank/DDBJ databases">
        <title>Genomic investigation of the strawberry pathogen Phytophthora fragariae indicates pathogenicity is determined by transcriptional variation in three key races.</title>
        <authorList>
            <person name="Adams T.M."/>
            <person name="Armitage A.D."/>
            <person name="Sobczyk M.K."/>
            <person name="Bates H.J."/>
            <person name="Dunwell J.M."/>
            <person name="Nellist C.F."/>
            <person name="Harrison R.J."/>
        </authorList>
    </citation>
    <scope>NUCLEOTIDE SEQUENCE [LARGE SCALE GENOMIC DNA]</scope>
    <source>
        <strain evidence="2 5">SCRP249</strain>
        <strain evidence="3 7">SCRP324</strain>
        <strain evidence="4 6">SCRP333</strain>
    </source>
</reference>
<evidence type="ECO:0000313" key="5">
    <source>
        <dbReference type="Proteomes" id="UP000429607"/>
    </source>
</evidence>
<dbReference type="EMBL" id="QXFV01003361">
    <property type="protein sequence ID" value="KAE8977468.1"/>
    <property type="molecule type" value="Genomic_DNA"/>
</dbReference>
<keyword evidence="6" id="KW-1185">Reference proteome</keyword>
<dbReference type="EMBL" id="QXFU01000976">
    <property type="protein sequence ID" value="KAE9014482.1"/>
    <property type="molecule type" value="Genomic_DNA"/>
</dbReference>
<dbReference type="Proteomes" id="UP000429607">
    <property type="component" value="Unassembled WGS sequence"/>
</dbReference>
<name>A0A6A3IAQ5_9STRA</name>
<evidence type="ECO:0000313" key="4">
    <source>
        <dbReference type="EMBL" id="KAE9328557.1"/>
    </source>
</evidence>
<evidence type="ECO:0000313" key="6">
    <source>
        <dbReference type="Proteomes" id="UP000434957"/>
    </source>
</evidence>
<proteinExistence type="predicted"/>
<dbReference type="AlphaFoldDB" id="A0A6A3IAQ5"/>
<accession>A0A6A3IAQ5</accession>
<dbReference type="Proteomes" id="UP000435112">
    <property type="component" value="Unassembled WGS sequence"/>
</dbReference>
<evidence type="ECO:0000313" key="7">
    <source>
        <dbReference type="Proteomes" id="UP000435112"/>
    </source>
</evidence>
<feature type="compositionally biased region" description="Basic and acidic residues" evidence="1">
    <location>
        <begin position="52"/>
        <end position="79"/>
    </location>
</feature>
<feature type="region of interest" description="Disordered" evidence="1">
    <location>
        <begin position="1"/>
        <end position="79"/>
    </location>
</feature>
<sequence length="122" mass="13589">MNTYVESVRSGLKEDTGEADPSDGSGSGPMETIDASEMFASLPGQTGKHKHREETSSEEEHVLKGADMPEPKRTRTGLREYHECRRPGYLDDYVANLTLNNSRVLDKNGRPIKASQVKIPWN</sequence>
<evidence type="ECO:0000313" key="3">
    <source>
        <dbReference type="EMBL" id="KAE9014482.1"/>
    </source>
</evidence>
<organism evidence="2 5">
    <name type="scientific">Phytophthora rubi</name>
    <dbReference type="NCBI Taxonomy" id="129364"/>
    <lineage>
        <taxon>Eukaryota</taxon>
        <taxon>Sar</taxon>
        <taxon>Stramenopiles</taxon>
        <taxon>Oomycota</taxon>
        <taxon>Peronosporomycetes</taxon>
        <taxon>Peronosporales</taxon>
        <taxon>Peronosporaceae</taxon>
        <taxon>Phytophthora</taxon>
    </lineage>
</organism>
<evidence type="ECO:0000256" key="1">
    <source>
        <dbReference type="SAM" id="MobiDB-lite"/>
    </source>
</evidence>
<gene>
    <name evidence="2" type="ORF">PR001_g25116</name>
    <name evidence="3" type="ORF">PR002_g14213</name>
    <name evidence="4" type="ORF">PR003_g15769</name>
</gene>
<comment type="caution">
    <text evidence="2">The sequence shown here is derived from an EMBL/GenBank/DDBJ whole genome shotgun (WGS) entry which is preliminary data.</text>
</comment>
<dbReference type="EMBL" id="QXFT01001112">
    <property type="protein sequence ID" value="KAE9328557.1"/>
    <property type="molecule type" value="Genomic_DNA"/>
</dbReference>
<dbReference type="OrthoDB" id="126447at2759"/>
<evidence type="ECO:0000313" key="2">
    <source>
        <dbReference type="EMBL" id="KAE8977468.1"/>
    </source>
</evidence>
<protein>
    <submittedName>
        <fullName evidence="2">Uncharacterized protein</fullName>
    </submittedName>
</protein>